<name>A0A1W1BM02_9ZZZZ</name>
<reference evidence="1" key="1">
    <citation type="submission" date="2016-10" db="EMBL/GenBank/DDBJ databases">
        <authorList>
            <person name="de Groot N.N."/>
        </authorList>
    </citation>
    <scope>NUCLEOTIDE SEQUENCE</scope>
</reference>
<dbReference type="AlphaFoldDB" id="A0A1W1BM02"/>
<proteinExistence type="predicted"/>
<dbReference type="EMBL" id="FPHC01000033">
    <property type="protein sequence ID" value="SFV54537.1"/>
    <property type="molecule type" value="Genomic_DNA"/>
</dbReference>
<organism evidence="1">
    <name type="scientific">hydrothermal vent metagenome</name>
    <dbReference type="NCBI Taxonomy" id="652676"/>
    <lineage>
        <taxon>unclassified sequences</taxon>
        <taxon>metagenomes</taxon>
        <taxon>ecological metagenomes</taxon>
    </lineage>
</organism>
<protein>
    <submittedName>
        <fullName evidence="1">Uncharacterized protein</fullName>
    </submittedName>
</protein>
<accession>A0A1W1BM02</accession>
<sequence length="43" mass="5323">MIHPYIYYNFKLNIDLYDYEARKWLRMDYKLILCSVCVVSTLD</sequence>
<gene>
    <name evidence="1" type="ORF">MNB_SV-6-1427</name>
</gene>
<evidence type="ECO:0000313" key="1">
    <source>
        <dbReference type="EMBL" id="SFV54537.1"/>
    </source>
</evidence>